<sequence>MNENEKELFVKSATDYFREGLNCAECTLKAYLDLHPELDSNLVTISSGFGGGIGRTRKNTCGALSAACIVAGFNYGRKDPFEKDTVRDRAVQLNKDVYPIFKNISDDFEKVFGSTICFDMCNNYKNFDGVERKRNCERAVEVACEVVSKYI</sequence>
<comment type="caution">
    <text evidence="1">The sequence shown here is derived from an EMBL/GenBank/DDBJ whole genome shotgun (WGS) entry which is preliminary data.</text>
</comment>
<reference evidence="1" key="1">
    <citation type="submission" date="2016-08" db="EMBL/GenBank/DDBJ databases">
        <authorList>
            <person name="Ngugi D.K."/>
            <person name="Miyake S."/>
            <person name="Stingl U."/>
        </authorList>
    </citation>
    <scope>NUCLEOTIDE SEQUENCE</scope>
    <source>
        <strain evidence="1">SCG-D08WGA-EpuloA1</strain>
    </source>
</reference>
<dbReference type="Proteomes" id="UP000188637">
    <property type="component" value="Unassembled WGS sequence"/>
</dbReference>
<evidence type="ECO:0000313" key="1">
    <source>
        <dbReference type="EMBL" id="ONI38276.1"/>
    </source>
</evidence>
<gene>
    <name evidence="1" type="ORF">AN640_00530</name>
</gene>
<proteinExistence type="predicted"/>
<keyword evidence="2" id="KW-1185">Reference proteome</keyword>
<dbReference type="EMBL" id="LJHD01000295">
    <property type="protein sequence ID" value="ONI38276.1"/>
    <property type="molecule type" value="Genomic_DNA"/>
</dbReference>
<accession>A0ACC8X8U3</accession>
<protein>
    <submittedName>
        <fullName evidence="1">Uncharacterized protein</fullName>
    </submittedName>
</protein>
<evidence type="ECO:0000313" key="2">
    <source>
        <dbReference type="Proteomes" id="UP000188637"/>
    </source>
</evidence>
<organism evidence="1 2">
    <name type="scientific">Candidatus Epulonipiscium fishelsonii</name>
    <dbReference type="NCBI Taxonomy" id="77094"/>
    <lineage>
        <taxon>Bacteria</taxon>
        <taxon>Bacillati</taxon>
        <taxon>Bacillota</taxon>
        <taxon>Clostridia</taxon>
        <taxon>Lachnospirales</taxon>
        <taxon>Lachnospiraceae</taxon>
        <taxon>Candidatus Epulonipiscium</taxon>
    </lineage>
</organism>
<name>A0ACC8X8U3_9FIRM</name>